<comment type="subunit">
    <text evidence="2">Interacts with microtubules.</text>
</comment>
<dbReference type="Pfam" id="PF21033">
    <property type="entry name" value="RMD1-3"/>
    <property type="match status" value="1"/>
</dbReference>
<keyword evidence="6" id="KW-0206">Cytoskeleton</keyword>
<sequence>MGLGTWLAVAGHALASLPSDELLKEANRLYLEYKDGEALQKFELVLTHDPNNYEALYKLSLLDLRIGTRFSDETQKNQFFTSALDYAQKALAVNANGAYAHYAMAAALNNLSVISGVKERMVKIRKVKEHLDKALALNPMHAEAWQLLGRWHYKVANLNFFECTASKLTGGGMQVGASNYKAIQSLNKSIQCNPANISSYYDLAIIYRDMKNTAKSVEVLERAITLQLVTSDDLELSRRCKALLHNLAKTSV</sequence>
<dbReference type="InterPro" id="IPR011990">
    <property type="entry name" value="TPR-like_helical_dom_sf"/>
</dbReference>
<evidence type="ECO:0000313" key="9">
    <source>
        <dbReference type="EMBL" id="KAA5547713.1"/>
    </source>
</evidence>
<dbReference type="PANTHER" id="PTHR16056:SF16">
    <property type="entry name" value="REGULATOR OF MICROTUBULE DYNAMICS PROTEIN 1"/>
    <property type="match status" value="1"/>
</dbReference>
<proteinExistence type="predicted"/>
<comment type="caution">
    <text evidence="9">The sequence shown here is derived from an EMBL/GenBank/DDBJ whole genome shotgun (WGS) entry which is preliminary data.</text>
</comment>
<dbReference type="PANTHER" id="PTHR16056">
    <property type="entry name" value="REGULATOR OF MICROTUBULE DYNAMICS PROTEIN"/>
    <property type="match status" value="1"/>
</dbReference>
<dbReference type="Gene3D" id="1.25.40.10">
    <property type="entry name" value="Tetratricopeptide repeat domain"/>
    <property type="match status" value="1"/>
</dbReference>
<dbReference type="GO" id="GO:0097431">
    <property type="term" value="C:mitotic spindle pole"/>
    <property type="evidence" value="ECO:0007669"/>
    <property type="project" value="TreeGrafter"/>
</dbReference>
<evidence type="ECO:0000256" key="8">
    <source>
        <dbReference type="ARBA" id="ARBA00041958"/>
    </source>
</evidence>
<dbReference type="AlphaFoldDB" id="A0A5M6DJT9"/>
<dbReference type="GO" id="GO:0008017">
    <property type="term" value="F:microtubule binding"/>
    <property type="evidence" value="ECO:0007669"/>
    <property type="project" value="TreeGrafter"/>
</dbReference>
<dbReference type="SUPFAM" id="SSF48452">
    <property type="entry name" value="TPR-like"/>
    <property type="match status" value="1"/>
</dbReference>
<evidence type="ECO:0000256" key="2">
    <source>
        <dbReference type="ARBA" id="ARBA00011375"/>
    </source>
</evidence>
<dbReference type="GO" id="GO:0005876">
    <property type="term" value="C:spindle microtubule"/>
    <property type="evidence" value="ECO:0007669"/>
    <property type="project" value="TreeGrafter"/>
</dbReference>
<keyword evidence="10" id="KW-1185">Reference proteome</keyword>
<reference evidence="9 10" key="1">
    <citation type="submission" date="2019-09" db="EMBL/GenBank/DDBJ databases">
        <title>Genome sequence and assembly of Adhaeribacter sp.</title>
        <authorList>
            <person name="Chhetri G."/>
        </authorList>
    </citation>
    <scope>NUCLEOTIDE SEQUENCE [LARGE SCALE GENOMIC DNA]</scope>
    <source>
        <strain evidence="9 10">DK36</strain>
    </source>
</reference>
<keyword evidence="5" id="KW-0802">TPR repeat</keyword>
<keyword evidence="3" id="KW-0963">Cytoplasm</keyword>
<evidence type="ECO:0000313" key="10">
    <source>
        <dbReference type="Proteomes" id="UP000323426"/>
    </source>
</evidence>
<evidence type="ECO:0000256" key="4">
    <source>
        <dbReference type="ARBA" id="ARBA00022737"/>
    </source>
</evidence>
<evidence type="ECO:0000256" key="1">
    <source>
        <dbReference type="ARBA" id="ARBA00004245"/>
    </source>
</evidence>
<accession>A0A5M6DJT9</accession>
<keyword evidence="4" id="KW-0677">Repeat</keyword>
<dbReference type="GO" id="GO:0005737">
    <property type="term" value="C:cytoplasm"/>
    <property type="evidence" value="ECO:0007669"/>
    <property type="project" value="TreeGrafter"/>
</dbReference>
<organism evidence="9 10">
    <name type="scientific">Adhaeribacter rhizoryzae</name>
    <dbReference type="NCBI Taxonomy" id="2607907"/>
    <lineage>
        <taxon>Bacteria</taxon>
        <taxon>Pseudomonadati</taxon>
        <taxon>Bacteroidota</taxon>
        <taxon>Cytophagia</taxon>
        <taxon>Cytophagales</taxon>
        <taxon>Hymenobacteraceae</taxon>
        <taxon>Adhaeribacter</taxon>
    </lineage>
</organism>
<evidence type="ECO:0000256" key="6">
    <source>
        <dbReference type="ARBA" id="ARBA00023212"/>
    </source>
</evidence>
<evidence type="ECO:0000256" key="7">
    <source>
        <dbReference type="ARBA" id="ARBA00039966"/>
    </source>
</evidence>
<evidence type="ECO:0000256" key="3">
    <source>
        <dbReference type="ARBA" id="ARBA00022490"/>
    </source>
</evidence>
<dbReference type="Proteomes" id="UP000323426">
    <property type="component" value="Unassembled WGS sequence"/>
</dbReference>
<evidence type="ECO:0000256" key="5">
    <source>
        <dbReference type="ARBA" id="ARBA00022803"/>
    </source>
</evidence>
<comment type="subcellular location">
    <subcellularLocation>
        <location evidence="1">Cytoplasm</location>
        <location evidence="1">Cytoskeleton</location>
    </subcellularLocation>
</comment>
<gene>
    <name evidence="9" type="ORF">F0145_07115</name>
</gene>
<dbReference type="EMBL" id="VWSF01000004">
    <property type="protein sequence ID" value="KAA5547713.1"/>
    <property type="molecule type" value="Genomic_DNA"/>
</dbReference>
<protein>
    <recommendedName>
        <fullName evidence="7">Regulator of microtubule dynamics protein 1</fullName>
    </recommendedName>
    <alternativeName>
        <fullName evidence="8">Protein FAM82B</fullName>
    </alternativeName>
</protein>
<dbReference type="InterPro" id="IPR049039">
    <property type="entry name" value="RMD1-3_a_helical_rpt"/>
</dbReference>
<name>A0A5M6DJT9_9BACT</name>